<accession>A0A3G6YKH8</accession>
<sequence>MQEFYDEISQGYITYEKTYGNKPDSIYMNPAKFADLFSWAAVTDFNIIDMTTPRKLLGMLLFTDRSFEFDFEFFEERDIQNALDQATNILEKYKPTDDLSRNEDSLTSYNTMETIQLNIPTNILSFRMRN</sequence>
<gene>
    <name evidence="1" type="ORF">DKE52_008205</name>
</gene>
<dbReference type="Proteomes" id="UP000254410">
    <property type="component" value="Chromosome"/>
</dbReference>
<reference evidence="1 2" key="2">
    <citation type="submission" date="2018-12" db="EMBL/GenBank/DDBJ databases">
        <title>Molecular Epidemiology of Emerging Carbapenem-Resistance in Acinetobacter nosocomialis and Acinetobacter pittii in Taiwan, 2010-2014.</title>
        <authorList>
            <person name="Huang W.-C."/>
            <person name="Wang H.-Y."/>
            <person name="Lai J.-F."/>
            <person name="Lauderdale T.-L."/>
            <person name="Sytwu H.-K."/>
        </authorList>
    </citation>
    <scope>NUCLEOTIDE SEQUENCE [LARGE SCALE GENOMIC DNA]</scope>
    <source>
        <strain evidence="1 2">2014S06-099</strain>
    </source>
</reference>
<proteinExistence type="predicted"/>
<protein>
    <submittedName>
        <fullName evidence="1">Uncharacterized protein</fullName>
    </submittedName>
</protein>
<reference evidence="1 2" key="1">
    <citation type="submission" date="2018-11" db="EMBL/GenBank/DDBJ databases">
        <authorList>
            <person name="Kuo S.-C."/>
            <person name="Chen F.-J."/>
            <person name="Liao Y.-C."/>
        </authorList>
    </citation>
    <scope>NUCLEOTIDE SEQUENCE [LARGE SCALE GENOMIC DNA]</scope>
    <source>
        <strain evidence="1 2">2014S06-099</strain>
    </source>
</reference>
<dbReference type="AlphaFoldDB" id="A0A3G6YKH8"/>
<organism evidence="1 2">
    <name type="scientific">Acinetobacter pittii</name>
    <name type="common">Acinetobacter genomosp. 3</name>
    <dbReference type="NCBI Taxonomy" id="48296"/>
    <lineage>
        <taxon>Bacteria</taxon>
        <taxon>Pseudomonadati</taxon>
        <taxon>Pseudomonadota</taxon>
        <taxon>Gammaproteobacteria</taxon>
        <taxon>Moraxellales</taxon>
        <taxon>Moraxellaceae</taxon>
        <taxon>Acinetobacter</taxon>
        <taxon>Acinetobacter calcoaceticus/baumannii complex</taxon>
    </lineage>
</organism>
<dbReference type="EMBL" id="CP033540">
    <property type="protein sequence ID" value="AZC00468.1"/>
    <property type="molecule type" value="Genomic_DNA"/>
</dbReference>
<evidence type="ECO:0000313" key="1">
    <source>
        <dbReference type="EMBL" id="AZC00468.1"/>
    </source>
</evidence>
<name>A0A3G6YKH8_ACIPI</name>
<evidence type="ECO:0000313" key="2">
    <source>
        <dbReference type="Proteomes" id="UP000254410"/>
    </source>
</evidence>